<dbReference type="Proteomes" id="UP000019251">
    <property type="component" value="Unassembled WGS sequence"/>
</dbReference>
<sequence>MIEWHRKCLMDFYGDKLTHNRYDLIFIYRAILKEYLSWVIEAETLVSLEDIAEIIISKMDVLVEDSYQNTSQSIISSENYTSYIRGTKTMDEQAMITRLLTSMEAAIAELQLQDEMSATLTSLLNTLKSELIDKPVDNKPLLQAILFYLKTGKNFDE</sequence>
<protein>
    <submittedName>
        <fullName evidence="1">Transcriptional regulator</fullName>
    </submittedName>
</protein>
<gene>
    <name evidence="1" type="ORF">LMUR_04223</name>
</gene>
<dbReference type="AlphaFoldDB" id="A0A829R837"/>
<evidence type="ECO:0000313" key="1">
    <source>
        <dbReference type="EMBL" id="EUJ29301.1"/>
    </source>
</evidence>
<dbReference type="EMBL" id="AODG01000005">
    <property type="protein sequence ID" value="EUJ29301.1"/>
    <property type="molecule type" value="Genomic_DNA"/>
</dbReference>
<organism evidence="1 2">
    <name type="scientific">Listeria grayi FSL F6-1183</name>
    <dbReference type="NCBI Taxonomy" id="1265827"/>
    <lineage>
        <taxon>Bacteria</taxon>
        <taxon>Bacillati</taxon>
        <taxon>Bacillota</taxon>
        <taxon>Bacilli</taxon>
        <taxon>Bacillales</taxon>
        <taxon>Listeriaceae</taxon>
        <taxon>Listeria</taxon>
    </lineage>
</organism>
<name>A0A829R837_LISGR</name>
<reference evidence="1 2" key="1">
    <citation type="submission" date="2012-12" db="EMBL/GenBank/DDBJ databases">
        <title>Novel taxa of Listeriaceae from agricultural environments in the United States.</title>
        <authorList>
            <person name="den Bakker H.C."/>
            <person name="Allred A."/>
            <person name="Warchocki S."/>
            <person name="Wright E.M."/>
            <person name="Burrell A."/>
            <person name="Nightingale K.K."/>
            <person name="Kephart D."/>
            <person name="Wiedmann M."/>
        </authorList>
    </citation>
    <scope>NUCLEOTIDE SEQUENCE [LARGE SCALE GENOMIC DNA]</scope>
    <source>
        <strain evidence="1 2">FSL F6-1183</strain>
    </source>
</reference>
<accession>A0A829R837</accession>
<comment type="caution">
    <text evidence="1">The sequence shown here is derived from an EMBL/GenBank/DDBJ whole genome shotgun (WGS) entry which is preliminary data.</text>
</comment>
<evidence type="ECO:0000313" key="2">
    <source>
        <dbReference type="Proteomes" id="UP000019251"/>
    </source>
</evidence>
<proteinExistence type="predicted"/>